<dbReference type="EMBL" id="CP051142">
    <property type="protein sequence ID" value="QIX00573.1"/>
    <property type="molecule type" value="Genomic_DNA"/>
</dbReference>
<sequence length="615" mass="67683">MARLRIETPAADAATSMLQDSIHEDETARSAFTSTSLPQQPSIQQDDATDLESHALKVAEIPKPALVCKKFSPRKDARKQVQLKPMNFTRQDEDLSVLLAPRDLNETRTHQRRNVFSPAKMVASRLPSNTSFESMVSDTDDSSDFSLPASLASTDALFDIGARIPESLISPTKRQLFSPTKQKPVTNADLDDLAFALSGAKIDEMSAFEPDLDGSIDEPISHRPLGQPEFHLGMPTLQPSFKSSDSGDHDVLRPSTPPPLPSPSKSKLVSPSKIKCRIPTPPARSSPNAFWSVEMVNDWNEQHSPQKIVRSPKKSRFLQLDESTSPSGSPAKQTSPYKLSRETMAAKKDFESRKKDIAYTFLAELDATITGGEIARLSASTGGVQLVWSKTLNSTAGRANWKRETTKSRGSADIISDSKQSASIELAEKVINDETRLLNVLAHEFCHLANFMVSGIKDRPHGAEFKAWGRKCTQAFGARGVEVTTKHTYEIDYKYIWECTKEDCRMEFKRHSKSIDPSRHTCGVCKAKLVQVKPVPRNTAGAKTTGYAGFVKEHFAAIKADMPGASQKEVMSRIGERYRAAKNGASQADHSAEPPAEIDTVAEELEAIVLEDTNC</sequence>
<accession>A0A6H0Y0N7</accession>
<dbReference type="InterPro" id="IPR006640">
    <property type="entry name" value="SprT-like_domain"/>
</dbReference>
<evidence type="ECO:0000256" key="1">
    <source>
        <dbReference type="SAM" id="MobiDB-lite"/>
    </source>
</evidence>
<dbReference type="GO" id="GO:0005634">
    <property type="term" value="C:nucleus"/>
    <property type="evidence" value="ECO:0007669"/>
    <property type="project" value="TreeGrafter"/>
</dbReference>
<dbReference type="SMART" id="SM00731">
    <property type="entry name" value="SprT"/>
    <property type="match status" value="1"/>
</dbReference>
<dbReference type="Pfam" id="PF10263">
    <property type="entry name" value="SprT-like"/>
    <property type="match status" value="1"/>
</dbReference>
<dbReference type="PANTHER" id="PTHR23099:SF0">
    <property type="entry name" value="GERM CELL NUCLEAR ACIDIC PROTEIN"/>
    <property type="match status" value="1"/>
</dbReference>
<name>A0A6H0Y0N7_9PEZI</name>
<gene>
    <name evidence="3" type="ORF">AMS68_006090</name>
</gene>
<keyword evidence="4" id="KW-1185">Reference proteome</keyword>
<dbReference type="CDD" id="cd00084">
    <property type="entry name" value="HMG-box_SF"/>
    <property type="match status" value="1"/>
</dbReference>
<protein>
    <recommendedName>
        <fullName evidence="2">SprT-like domain-containing protein</fullName>
    </recommendedName>
</protein>
<proteinExistence type="predicted"/>
<feature type="region of interest" description="Disordered" evidence="1">
    <location>
        <begin position="303"/>
        <end position="339"/>
    </location>
</feature>
<dbReference type="AlphaFoldDB" id="A0A6H0Y0N7"/>
<feature type="compositionally biased region" description="Polar residues" evidence="1">
    <location>
        <begin position="321"/>
        <end position="337"/>
    </location>
</feature>
<dbReference type="SUPFAM" id="SSF47095">
    <property type="entry name" value="HMG-box"/>
    <property type="match status" value="1"/>
</dbReference>
<dbReference type="OrthoDB" id="20772at2759"/>
<evidence type="ECO:0000313" key="3">
    <source>
        <dbReference type="EMBL" id="QIX00573.1"/>
    </source>
</evidence>
<feature type="compositionally biased region" description="Low complexity" evidence="1">
    <location>
        <begin position="263"/>
        <end position="273"/>
    </location>
</feature>
<dbReference type="GO" id="GO:0006950">
    <property type="term" value="P:response to stress"/>
    <property type="evidence" value="ECO:0007669"/>
    <property type="project" value="UniProtKB-ARBA"/>
</dbReference>
<dbReference type="PANTHER" id="PTHR23099">
    <property type="entry name" value="TRANSCRIPTIONAL REGULATOR"/>
    <property type="match status" value="1"/>
</dbReference>
<dbReference type="Proteomes" id="UP000503462">
    <property type="component" value="Chromosome 4"/>
</dbReference>
<feature type="region of interest" description="Disordered" evidence="1">
    <location>
        <begin position="28"/>
        <end position="48"/>
    </location>
</feature>
<evidence type="ECO:0000313" key="4">
    <source>
        <dbReference type="Proteomes" id="UP000503462"/>
    </source>
</evidence>
<dbReference type="InterPro" id="IPR036910">
    <property type="entry name" value="HMG_box_dom_sf"/>
</dbReference>
<feature type="domain" description="SprT-like" evidence="2">
    <location>
        <begin position="363"/>
        <end position="532"/>
    </location>
</feature>
<feature type="region of interest" description="Disordered" evidence="1">
    <location>
        <begin position="210"/>
        <end position="287"/>
    </location>
</feature>
<feature type="compositionally biased region" description="Polar residues" evidence="1">
    <location>
        <begin position="30"/>
        <end position="46"/>
    </location>
</feature>
<organism evidence="3 4">
    <name type="scientific">Peltaster fructicola</name>
    <dbReference type="NCBI Taxonomy" id="286661"/>
    <lineage>
        <taxon>Eukaryota</taxon>
        <taxon>Fungi</taxon>
        <taxon>Dikarya</taxon>
        <taxon>Ascomycota</taxon>
        <taxon>Pezizomycotina</taxon>
        <taxon>Dothideomycetes</taxon>
        <taxon>Dothideomycetes incertae sedis</taxon>
        <taxon>Peltaster</taxon>
    </lineage>
</organism>
<evidence type="ECO:0000259" key="2">
    <source>
        <dbReference type="SMART" id="SM00731"/>
    </source>
</evidence>
<reference evidence="3 4" key="1">
    <citation type="journal article" date="2016" name="Sci. Rep.">
        <title>Peltaster fructicola genome reveals evolution from an invasive phytopathogen to an ectophytic parasite.</title>
        <authorList>
            <person name="Xu C."/>
            <person name="Chen H."/>
            <person name="Gleason M.L."/>
            <person name="Xu J.R."/>
            <person name="Liu H."/>
            <person name="Zhang R."/>
            <person name="Sun G."/>
        </authorList>
    </citation>
    <scope>NUCLEOTIDE SEQUENCE [LARGE SCALE GENOMIC DNA]</scope>
    <source>
        <strain evidence="3 4">LNHT1506</strain>
    </source>
</reference>